<feature type="region of interest" description="Disordered" evidence="1">
    <location>
        <begin position="35"/>
        <end position="62"/>
    </location>
</feature>
<accession>A0A0B8T443</accession>
<sequence>MGGILRKKSIRVSQTRVFRFKNMTRQRELSLNEMGIHSNNNATQPMDGYTTKKGVAIQTTPV</sequence>
<dbReference type="AlphaFoldDB" id="A0A0B8T443"/>
<keyword evidence="3" id="KW-1185">Reference proteome</keyword>
<evidence type="ECO:0000256" key="1">
    <source>
        <dbReference type="SAM" id="MobiDB-lite"/>
    </source>
</evidence>
<gene>
    <name evidence="2" type="ORF">DI53_2135</name>
</gene>
<reference evidence="2 3" key="2">
    <citation type="journal article" date="2015" name="PLoS ONE">
        <title>Whole-Genome Optical Mapping and Finished Genome Sequence of Sphingobacterium deserti sp. nov., a New Species Isolated from the Western Desert of China.</title>
        <authorList>
            <person name="Teng C."/>
            <person name="Zhou Z."/>
            <person name="Molnar I."/>
            <person name="Li X."/>
            <person name="Tang R."/>
            <person name="Chen M."/>
            <person name="Wang L."/>
            <person name="Su S."/>
            <person name="Zhang W."/>
            <person name="Lin M."/>
        </authorList>
    </citation>
    <scope>NUCLEOTIDE SEQUENCE [LARGE SCALE GENOMIC DNA]</scope>
    <source>
        <strain evidence="3">ACCC05744</strain>
    </source>
</reference>
<proteinExistence type="predicted"/>
<comment type="caution">
    <text evidence="2">The sequence shown here is derived from an EMBL/GenBank/DDBJ whole genome shotgun (WGS) entry which is preliminary data.</text>
</comment>
<dbReference type="EMBL" id="JJMU01000031">
    <property type="protein sequence ID" value="KGE14118.1"/>
    <property type="molecule type" value="Genomic_DNA"/>
</dbReference>
<organism evidence="2 3">
    <name type="scientific">Sphingobacterium deserti</name>
    <dbReference type="NCBI Taxonomy" id="1229276"/>
    <lineage>
        <taxon>Bacteria</taxon>
        <taxon>Pseudomonadati</taxon>
        <taxon>Bacteroidota</taxon>
        <taxon>Sphingobacteriia</taxon>
        <taxon>Sphingobacteriales</taxon>
        <taxon>Sphingobacteriaceae</taxon>
        <taxon>Sphingobacterium</taxon>
    </lineage>
</organism>
<evidence type="ECO:0000313" key="2">
    <source>
        <dbReference type="EMBL" id="KGE14118.1"/>
    </source>
</evidence>
<dbReference type="Proteomes" id="UP000031802">
    <property type="component" value="Unassembled WGS sequence"/>
</dbReference>
<reference evidence="3" key="1">
    <citation type="submission" date="2014-04" db="EMBL/GenBank/DDBJ databases">
        <title>Whole-Genome optical mapping and complete genome sequence of Sphingobacterium deserti sp. nov., a new spaces isolated from desert in the west of China.</title>
        <authorList>
            <person name="Teng C."/>
            <person name="Zhou Z."/>
            <person name="Li X."/>
            <person name="Chen M."/>
            <person name="Lin M."/>
            <person name="Wang L."/>
            <person name="Su S."/>
            <person name="Zhang C."/>
            <person name="Zhang W."/>
        </authorList>
    </citation>
    <scope>NUCLEOTIDE SEQUENCE [LARGE SCALE GENOMIC DNA]</scope>
    <source>
        <strain evidence="3">ACCC05744</strain>
    </source>
</reference>
<dbReference type="PATRIC" id="fig|1229276.3.peg.2201"/>
<evidence type="ECO:0000313" key="3">
    <source>
        <dbReference type="Proteomes" id="UP000031802"/>
    </source>
</evidence>
<protein>
    <submittedName>
        <fullName evidence="2">Uncharacterized protein</fullName>
    </submittedName>
</protein>
<name>A0A0B8T443_9SPHI</name>